<dbReference type="EMBL" id="CAKJTI010000004">
    <property type="protein sequence ID" value="CAG9611938.1"/>
    <property type="molecule type" value="Genomic_DNA"/>
</dbReference>
<feature type="transmembrane region" description="Helical" evidence="2">
    <location>
        <begin position="37"/>
        <end position="56"/>
    </location>
</feature>
<dbReference type="Proteomes" id="UP000789423">
    <property type="component" value="Unassembled WGS sequence"/>
</dbReference>
<sequence length="66" mass="7222">MTTTLVFTAVSNNFELVIAVAVGVFGIHSGAAFTVVIRPLVEVPVMIVLVNVALWFKRKYFKDPAI</sequence>
<keyword evidence="4" id="KW-1185">Reference proteome</keyword>
<feature type="transmembrane region" description="Helical" evidence="2">
    <location>
        <begin position="12"/>
        <end position="31"/>
    </location>
</feature>
<keyword evidence="2" id="KW-1133">Transmembrane helix</keyword>
<evidence type="ECO:0000313" key="3">
    <source>
        <dbReference type="EMBL" id="CAG9611938.1"/>
    </source>
</evidence>
<dbReference type="InterPro" id="IPR004706">
    <property type="entry name" value="Arsenical-R_Acr3"/>
</dbReference>
<proteinExistence type="predicted"/>
<evidence type="ECO:0000313" key="4">
    <source>
        <dbReference type="Proteomes" id="UP000789423"/>
    </source>
</evidence>
<evidence type="ECO:0000256" key="2">
    <source>
        <dbReference type="SAM" id="Phobius"/>
    </source>
</evidence>
<name>A0ABM8Y8G0_9BACI</name>
<keyword evidence="2" id="KW-0472">Membrane</keyword>
<dbReference type="PANTHER" id="PTHR43057:SF1">
    <property type="entry name" value="ARSENICAL-RESISTANCE PROTEIN 3"/>
    <property type="match status" value="1"/>
</dbReference>
<accession>A0ABM8Y8G0</accession>
<gene>
    <name evidence="3" type="primary">acr3_1</name>
    <name evidence="3" type="ORF">BACCIP111899_01110</name>
</gene>
<keyword evidence="2" id="KW-0812">Transmembrane</keyword>
<keyword evidence="1" id="KW-0813">Transport</keyword>
<protein>
    <submittedName>
        <fullName evidence="3">Arsenical-resistance protein Acr3</fullName>
    </submittedName>
</protein>
<comment type="caution">
    <text evidence="3">The sequence shown here is derived from an EMBL/GenBank/DDBJ whole genome shotgun (WGS) entry which is preliminary data.</text>
</comment>
<organism evidence="3 4">
    <name type="scientific">Bacillus rhizoplanae</name>
    <dbReference type="NCBI Taxonomy" id="2880966"/>
    <lineage>
        <taxon>Bacteria</taxon>
        <taxon>Bacillati</taxon>
        <taxon>Bacillota</taxon>
        <taxon>Bacilli</taxon>
        <taxon>Bacillales</taxon>
        <taxon>Bacillaceae</taxon>
        <taxon>Bacillus</taxon>
    </lineage>
</organism>
<dbReference type="PANTHER" id="PTHR43057">
    <property type="entry name" value="ARSENITE EFFLUX TRANSPORTER"/>
    <property type="match status" value="1"/>
</dbReference>
<evidence type="ECO:0000256" key="1">
    <source>
        <dbReference type="ARBA" id="ARBA00022448"/>
    </source>
</evidence>
<reference evidence="3 4" key="1">
    <citation type="submission" date="2021-10" db="EMBL/GenBank/DDBJ databases">
        <authorList>
            <person name="Criscuolo A."/>
        </authorList>
    </citation>
    <scope>NUCLEOTIDE SEQUENCE [LARGE SCALE GENOMIC DNA]</scope>
    <source>
        <strain evidence="4">CIP 111899</strain>
    </source>
</reference>